<comment type="pathway">
    <text evidence="2 12">Protein modification; protein sumoylation.</text>
</comment>
<dbReference type="PROSITE" id="PS00865">
    <property type="entry name" value="UBIQUITIN_ACTIVAT_2"/>
    <property type="match status" value="1"/>
</dbReference>
<reference evidence="21" key="1">
    <citation type="submission" date="2025-08" db="UniProtKB">
        <authorList>
            <consortium name="Ensembl"/>
        </authorList>
    </citation>
    <scope>IDENTIFICATION</scope>
</reference>
<keyword evidence="4" id="KW-0808">Transferase</keyword>
<evidence type="ECO:0000256" key="8">
    <source>
        <dbReference type="ARBA" id="ARBA00022833"/>
    </source>
</evidence>
<feature type="compositionally biased region" description="Acidic residues" evidence="17">
    <location>
        <begin position="631"/>
        <end position="642"/>
    </location>
</feature>
<organism evidence="21 22">
    <name type="scientific">Sinocyclocheilus rhinocerous</name>
    <dbReference type="NCBI Taxonomy" id="307959"/>
    <lineage>
        <taxon>Eukaryota</taxon>
        <taxon>Metazoa</taxon>
        <taxon>Chordata</taxon>
        <taxon>Craniata</taxon>
        <taxon>Vertebrata</taxon>
        <taxon>Euteleostomi</taxon>
        <taxon>Actinopterygii</taxon>
        <taxon>Neopterygii</taxon>
        <taxon>Teleostei</taxon>
        <taxon>Ostariophysi</taxon>
        <taxon>Cypriniformes</taxon>
        <taxon>Cyprinidae</taxon>
        <taxon>Cyprininae</taxon>
        <taxon>Sinocyclocheilus</taxon>
    </lineage>
</organism>
<keyword evidence="10 12" id="KW-0539">Nucleus</keyword>
<evidence type="ECO:0000256" key="10">
    <source>
        <dbReference type="ARBA" id="ARBA00023242"/>
    </source>
</evidence>
<dbReference type="GO" id="GO:0019948">
    <property type="term" value="F:SUMO activating enzyme activity"/>
    <property type="evidence" value="ECO:0007669"/>
    <property type="project" value="UniProtKB-UniRule"/>
</dbReference>
<evidence type="ECO:0000256" key="14">
    <source>
        <dbReference type="PIRSR" id="PIRSR039133-2"/>
    </source>
</evidence>
<comment type="subunit">
    <text evidence="11">Heterodimer of SAE1 and UBA2/SAE2. The heterodimer corresponds to the two domains that are encoded on a single polypeptide chain in ubiquitin-activating enzyme E1. Interacts with UBE2I.</text>
</comment>
<evidence type="ECO:0000256" key="5">
    <source>
        <dbReference type="ARBA" id="ARBA00022723"/>
    </source>
</evidence>
<dbReference type="InterPro" id="IPR000594">
    <property type="entry name" value="ThiF_NAD_FAD-bd"/>
</dbReference>
<dbReference type="Pfam" id="PF16195">
    <property type="entry name" value="UBA2_C"/>
    <property type="match status" value="1"/>
</dbReference>
<dbReference type="GO" id="GO:0031510">
    <property type="term" value="C:SUMO activating enzyme complex"/>
    <property type="evidence" value="ECO:0007669"/>
    <property type="project" value="UniProtKB-UniRule"/>
</dbReference>
<keyword evidence="22" id="KW-1185">Reference proteome</keyword>
<feature type="binding site" evidence="14">
    <location>
        <begin position="57"/>
        <end position="60"/>
    </location>
    <ligand>
        <name>ATP</name>
        <dbReference type="ChEBI" id="CHEBI:30616"/>
    </ligand>
</feature>
<feature type="compositionally biased region" description="Low complexity" evidence="17">
    <location>
        <begin position="597"/>
        <end position="607"/>
    </location>
</feature>
<feature type="compositionally biased region" description="Acidic residues" evidence="17">
    <location>
        <begin position="583"/>
        <end position="596"/>
    </location>
</feature>
<dbReference type="Gene3D" id="3.50.50.80">
    <property type="entry name" value="Ubiquitin-activating enzyme E1, inactive adenylation domain, subdomain 1"/>
    <property type="match status" value="1"/>
</dbReference>
<evidence type="ECO:0000256" key="6">
    <source>
        <dbReference type="ARBA" id="ARBA00022741"/>
    </source>
</evidence>
<feature type="active site" description="Glycyl thioester intermediate" evidence="13 16">
    <location>
        <position position="174"/>
    </location>
</feature>
<dbReference type="GO" id="GO:0016740">
    <property type="term" value="F:transferase activity"/>
    <property type="evidence" value="ECO:0007669"/>
    <property type="project" value="UniProtKB-KW"/>
</dbReference>
<evidence type="ECO:0000256" key="4">
    <source>
        <dbReference type="ARBA" id="ARBA00022679"/>
    </source>
</evidence>
<evidence type="ECO:0000259" key="20">
    <source>
        <dbReference type="Pfam" id="PF16195"/>
    </source>
</evidence>
<keyword evidence="12" id="KW-0832">Ubl conjugation</keyword>
<dbReference type="InterPro" id="IPR023318">
    <property type="entry name" value="Ub_act_enz_dom_a_sf"/>
</dbReference>
<dbReference type="InterPro" id="IPR030661">
    <property type="entry name" value="Uba2"/>
</dbReference>
<evidence type="ECO:0000256" key="17">
    <source>
        <dbReference type="SAM" id="MobiDB-lite"/>
    </source>
</evidence>
<dbReference type="InterPro" id="IPR032426">
    <property type="entry name" value="UBA2_C"/>
</dbReference>
<reference evidence="21" key="2">
    <citation type="submission" date="2025-09" db="UniProtKB">
        <authorList>
            <consortium name="Ensembl"/>
        </authorList>
    </citation>
    <scope>IDENTIFICATION</scope>
</reference>
<dbReference type="PIRSF" id="PIRSF039133">
    <property type="entry name" value="SUMO_E1B"/>
    <property type="match status" value="1"/>
</dbReference>
<evidence type="ECO:0000256" key="2">
    <source>
        <dbReference type="ARBA" id="ARBA00004718"/>
    </source>
</evidence>
<feature type="region of interest" description="Disordered" evidence="17">
    <location>
        <begin position="548"/>
        <end position="642"/>
    </location>
</feature>
<evidence type="ECO:0000256" key="9">
    <source>
        <dbReference type="ARBA" id="ARBA00022840"/>
    </source>
</evidence>
<feature type="binding site" evidence="14">
    <location>
        <position position="73"/>
    </location>
    <ligand>
        <name>ATP</name>
        <dbReference type="ChEBI" id="CHEBI:30616"/>
    </ligand>
</feature>
<dbReference type="FunFam" id="3.10.290.20:FF:000002">
    <property type="entry name" value="SUMO-activating enzyme subunit 2"/>
    <property type="match status" value="1"/>
</dbReference>
<dbReference type="PANTHER" id="PTHR10953:SF5">
    <property type="entry name" value="SUMO-ACTIVATING ENZYME SUBUNIT 2"/>
    <property type="match status" value="1"/>
</dbReference>
<keyword evidence="9 12" id="KW-0067">ATP-binding</keyword>
<dbReference type="FunFam" id="3.50.50.80:FF:000002">
    <property type="entry name" value="SUMO-activating enzyme subunit 2"/>
    <property type="match status" value="1"/>
</dbReference>
<evidence type="ECO:0000259" key="18">
    <source>
        <dbReference type="Pfam" id="PF00899"/>
    </source>
</evidence>
<dbReference type="GO" id="GO:0016925">
    <property type="term" value="P:protein sumoylation"/>
    <property type="evidence" value="ECO:0007669"/>
    <property type="project" value="UniProtKB-UniRule"/>
</dbReference>
<feature type="binding site" evidence="14">
    <location>
        <position position="49"/>
    </location>
    <ligand>
        <name>ATP</name>
        <dbReference type="ChEBI" id="CHEBI:30616"/>
    </ligand>
</feature>
<comment type="subcellular location">
    <subcellularLocation>
        <location evidence="1 12">Nucleus</location>
    </subcellularLocation>
</comment>
<dbReference type="InterPro" id="IPR033127">
    <property type="entry name" value="UBQ-activ_enz_E1_Cys_AS"/>
</dbReference>
<keyword evidence="5 12" id="KW-0479">Metal-binding</keyword>
<dbReference type="AlphaFoldDB" id="A0A673LD56"/>
<sequence>MAQLVGPLRKELADSLFSCRVLVVGAGGIGCELLKNLVLTGFKNIEVIDLDTIDVSNLNRQFLFQKKHVGKSKAQVAKESVLRFCPSANITAYHDSIMNPDYNVEFFRNFQLVMNALDNRAARNHVNRMCLAADIPLIESGTAGYLGQVTVIKKGQTECYECQPKPTQKTFPGCTIRNTPSEPIHCIVWHHILLYHCLSAVFLFICQLFGEEDADQEVSPDTADPEAAWNPADAAARATASDQDGDIKRVSTKEWARSTGYDPVKLFNKLFKDDIMYLLTMDKLWKKRKAPLPLDWTEIQQIGEEACGTGLKDQQVLGVQGYTQLFRRSVETLRSQLIEKGEGAELVWDKDDPPAMDFVTAAANLRMNVFSMNMKSRFDGNGNVATLAHSLPITSLCLWPIALLLCCCVFFLKKIFLNKQPNPRKKLLVPCALDRPNSNCYVCASKPEVTVKLNVHKTIVQALQDKILKEKFGMVAPDVQIEDGKGTILISSEEGETEANNNKFLSDFGIRNGSRLQADDFLQDYTLLVNVIHSEELEKDVEFEVVGDAPDKAPAPSAPEEGKNIANGNKDSAQPSTSSKAAEDDDVLIIDSDEEPSSSTMEASPESSNRKRKHHDADDAASKRKRLDQQPADDDEDIIALD</sequence>
<dbReference type="GO" id="GO:0046872">
    <property type="term" value="F:metal ion binding"/>
    <property type="evidence" value="ECO:0007669"/>
    <property type="project" value="UniProtKB-KW"/>
</dbReference>
<feature type="domain" description="SUMO-activating enzyme subunit 2 C-terminal" evidence="20">
    <location>
        <begin position="548"/>
        <end position="637"/>
    </location>
</feature>
<evidence type="ECO:0000256" key="3">
    <source>
        <dbReference type="ARBA" id="ARBA00005673"/>
    </source>
</evidence>
<dbReference type="GO" id="GO:0005737">
    <property type="term" value="C:cytoplasm"/>
    <property type="evidence" value="ECO:0007669"/>
    <property type="project" value="TreeGrafter"/>
</dbReference>
<evidence type="ECO:0000256" key="13">
    <source>
        <dbReference type="PIRSR" id="PIRSR039133-1"/>
    </source>
</evidence>
<dbReference type="Gene3D" id="3.10.290.20">
    <property type="entry name" value="Ubiquitin-like 2 activating enzyme e1b. Chain: B, domain 3"/>
    <property type="match status" value="1"/>
</dbReference>
<evidence type="ECO:0000313" key="22">
    <source>
        <dbReference type="Proteomes" id="UP000472270"/>
    </source>
</evidence>
<feature type="binding site" evidence="15">
    <location>
        <position position="162"/>
    </location>
    <ligand>
        <name>Zn(2+)</name>
        <dbReference type="ChEBI" id="CHEBI:29105"/>
    </ligand>
</feature>
<evidence type="ECO:0000256" key="1">
    <source>
        <dbReference type="ARBA" id="ARBA00004123"/>
    </source>
</evidence>
<dbReference type="UniPathway" id="UPA00886"/>
<proteinExistence type="inferred from homology"/>
<evidence type="ECO:0000256" key="16">
    <source>
        <dbReference type="PROSITE-ProRule" id="PRU10132"/>
    </source>
</evidence>
<comment type="similarity">
    <text evidence="3 12">Belongs to the ubiquitin-activating E1 family.</text>
</comment>
<dbReference type="SUPFAM" id="SSF69572">
    <property type="entry name" value="Activating enzymes of the ubiquitin-like proteins"/>
    <property type="match status" value="1"/>
</dbReference>
<evidence type="ECO:0000256" key="11">
    <source>
        <dbReference type="ARBA" id="ARBA00026003"/>
    </source>
</evidence>
<evidence type="ECO:0000256" key="7">
    <source>
        <dbReference type="ARBA" id="ARBA00022786"/>
    </source>
</evidence>
<evidence type="ECO:0000313" key="21">
    <source>
        <dbReference type="Ensembl" id="ENSSRHP00000074078.1"/>
    </source>
</evidence>
<feature type="binding site" evidence="14">
    <location>
        <begin position="118"/>
        <end position="123"/>
    </location>
    <ligand>
        <name>ATP</name>
        <dbReference type="ChEBI" id="CHEBI:30616"/>
    </ligand>
</feature>
<feature type="compositionally biased region" description="Polar residues" evidence="17">
    <location>
        <begin position="566"/>
        <end position="580"/>
    </location>
</feature>
<dbReference type="FunFam" id="3.40.50.720:FF:000618">
    <property type="entry name" value="SUMO-activating enzyme subunit 2"/>
    <property type="match status" value="1"/>
</dbReference>
<name>A0A673LD56_9TELE</name>
<comment type="function">
    <text evidence="12">The heterodimer acts as an E1 ligase for SUMO1, SUMO2, SUMO3, and probably SUMO4. It mediates ATP-dependent activation of SUMO proteins followed by formation of a thioester bond between a SUMO protein and a conserved active site cysteine residue on UBA2/SAE2.</text>
</comment>
<dbReference type="InterPro" id="IPR045886">
    <property type="entry name" value="ThiF/MoeB/HesA"/>
</dbReference>
<feature type="binding site" evidence="15">
    <location>
        <position position="443"/>
    </location>
    <ligand>
        <name>Zn(2+)</name>
        <dbReference type="ChEBI" id="CHEBI:29105"/>
    </ligand>
</feature>
<feature type="binding site" evidence="15">
    <location>
        <position position="159"/>
    </location>
    <ligand>
        <name>Zn(2+)</name>
        <dbReference type="ChEBI" id="CHEBI:29105"/>
    </ligand>
</feature>
<dbReference type="Pfam" id="PF00899">
    <property type="entry name" value="ThiF"/>
    <property type="match status" value="1"/>
</dbReference>
<dbReference type="FunFam" id="1.10.10.520:FF:000002">
    <property type="entry name" value="SUMO-activating enzyme subunit 2"/>
    <property type="match status" value="1"/>
</dbReference>
<evidence type="ECO:0000256" key="15">
    <source>
        <dbReference type="PIRSR" id="PIRSR039133-3"/>
    </source>
</evidence>
<feature type="binding site" evidence="14">
    <location>
        <begin position="25"/>
        <end position="30"/>
    </location>
    <ligand>
        <name>ATP</name>
        <dbReference type="ChEBI" id="CHEBI:30616"/>
    </ligand>
</feature>
<dbReference type="InterPro" id="IPR042449">
    <property type="entry name" value="Ub-E1_IAD_1"/>
</dbReference>
<dbReference type="EC" id="2.3.2.-" evidence="12"/>
<protein>
    <recommendedName>
        <fullName evidence="12">SUMO-activating enzyme subunit 2</fullName>
        <ecNumber evidence="12">2.3.2.-</ecNumber>
    </recommendedName>
</protein>
<gene>
    <name evidence="21" type="primary">LOC107714055</name>
</gene>
<dbReference type="Proteomes" id="UP000472270">
    <property type="component" value="Unassembled WGS sequence"/>
</dbReference>
<dbReference type="Ensembl" id="ENSSRHT00000076100.1">
    <property type="protein sequence ID" value="ENSSRHP00000074078.1"/>
    <property type="gene ID" value="ENSSRHG00000036449.1"/>
</dbReference>
<feature type="domain" description="THIF-type NAD/FAD binding fold" evidence="18">
    <location>
        <begin position="8"/>
        <end position="202"/>
    </location>
</feature>
<feature type="binding site" evidence="14">
    <location>
        <begin position="96"/>
        <end position="97"/>
    </location>
    <ligand>
        <name>ATP</name>
        <dbReference type="ChEBI" id="CHEBI:30616"/>
    </ligand>
</feature>
<feature type="binding site" evidence="15">
    <location>
        <position position="440"/>
    </location>
    <ligand>
        <name>Zn(2+)</name>
        <dbReference type="ChEBI" id="CHEBI:29105"/>
    </ligand>
</feature>
<keyword evidence="8 12" id="KW-0862">Zinc</keyword>
<accession>A0A673LD56</accession>
<dbReference type="GO" id="GO:0005524">
    <property type="term" value="F:ATP binding"/>
    <property type="evidence" value="ECO:0007669"/>
    <property type="project" value="UniProtKB-UniRule"/>
</dbReference>
<dbReference type="InterPro" id="IPR035985">
    <property type="entry name" value="Ubiquitin-activating_enz"/>
</dbReference>
<dbReference type="Gene3D" id="1.10.10.520">
    <property type="entry name" value="Ubiquitin activating enzymes (Uba3). Chain: B, domain 2"/>
    <property type="match status" value="1"/>
</dbReference>
<dbReference type="Pfam" id="PF14732">
    <property type="entry name" value="UAE_UbL"/>
    <property type="match status" value="1"/>
</dbReference>
<evidence type="ECO:0000256" key="12">
    <source>
        <dbReference type="PIRNR" id="PIRNR039133"/>
    </source>
</evidence>
<keyword evidence="6 12" id="KW-0547">Nucleotide-binding</keyword>
<evidence type="ECO:0000259" key="19">
    <source>
        <dbReference type="Pfam" id="PF14732"/>
    </source>
</evidence>
<dbReference type="PANTHER" id="PTHR10953">
    <property type="entry name" value="UBIQUITIN-ACTIVATING ENZYME E1"/>
    <property type="match status" value="1"/>
</dbReference>
<keyword evidence="7 12" id="KW-0833">Ubl conjugation pathway</keyword>
<dbReference type="InterPro" id="IPR028077">
    <property type="entry name" value="UAE_UbL_dom"/>
</dbReference>
<feature type="domain" description="Ubiquitin/SUMO-activating enzyme ubiquitin-like" evidence="19">
    <location>
        <begin position="451"/>
        <end position="538"/>
    </location>
</feature>